<keyword evidence="4" id="KW-1185">Reference proteome</keyword>
<organism evidence="3 4">
    <name type="scientific">Maritimibacter harenae</name>
    <dbReference type="NCBI Taxonomy" id="2606218"/>
    <lineage>
        <taxon>Bacteria</taxon>
        <taxon>Pseudomonadati</taxon>
        <taxon>Pseudomonadota</taxon>
        <taxon>Alphaproteobacteria</taxon>
        <taxon>Rhodobacterales</taxon>
        <taxon>Roseobacteraceae</taxon>
        <taxon>Maritimibacter</taxon>
    </lineage>
</organism>
<name>A0A845M4P3_9RHOB</name>
<gene>
    <name evidence="3" type="ORF">GQE99_16015</name>
</gene>
<reference evidence="3 4" key="1">
    <citation type="submission" date="2019-12" db="EMBL/GenBank/DDBJ databases">
        <title>Maritimibacter sp. nov. sp. isolated from sea sand.</title>
        <authorList>
            <person name="Kim J."/>
            <person name="Jeong S.E."/>
            <person name="Jung H.S."/>
            <person name="Jeon C.O."/>
        </authorList>
    </citation>
    <scope>NUCLEOTIDE SEQUENCE [LARGE SCALE GENOMIC DNA]</scope>
    <source>
        <strain evidence="3 4">DP07</strain>
    </source>
</reference>
<accession>A0A845M4P3</accession>
<feature type="region of interest" description="Disordered" evidence="1">
    <location>
        <begin position="209"/>
        <end position="242"/>
    </location>
</feature>
<dbReference type="AlphaFoldDB" id="A0A845M4P3"/>
<evidence type="ECO:0000313" key="4">
    <source>
        <dbReference type="Proteomes" id="UP000467322"/>
    </source>
</evidence>
<dbReference type="InterPro" id="IPR006311">
    <property type="entry name" value="TAT_signal"/>
</dbReference>
<evidence type="ECO:0000256" key="1">
    <source>
        <dbReference type="SAM" id="MobiDB-lite"/>
    </source>
</evidence>
<dbReference type="Pfam" id="PF13618">
    <property type="entry name" value="Gluconate_2-dh3"/>
    <property type="match status" value="1"/>
</dbReference>
<dbReference type="InterPro" id="IPR027056">
    <property type="entry name" value="Gluconate_2DH_su3"/>
</dbReference>
<evidence type="ECO:0000256" key="2">
    <source>
        <dbReference type="SAM" id="SignalP"/>
    </source>
</evidence>
<evidence type="ECO:0000313" key="3">
    <source>
        <dbReference type="EMBL" id="MZR14526.1"/>
    </source>
</evidence>
<feature type="signal peptide" evidence="2">
    <location>
        <begin position="1"/>
        <end position="28"/>
    </location>
</feature>
<feature type="chain" id="PRO_5032536748" evidence="2">
    <location>
        <begin position="29"/>
        <end position="242"/>
    </location>
</feature>
<proteinExistence type="predicted"/>
<keyword evidence="2" id="KW-0732">Signal</keyword>
<dbReference type="RefSeq" id="WP_161352642.1">
    <property type="nucleotide sequence ID" value="NZ_WTUX01000019.1"/>
</dbReference>
<comment type="caution">
    <text evidence="3">The sequence shown here is derived from an EMBL/GenBank/DDBJ whole genome shotgun (WGS) entry which is preliminary data.</text>
</comment>
<protein>
    <submittedName>
        <fullName evidence="3">Gluconate 2-dehydrogenase subunit 3 family protein</fullName>
    </submittedName>
</protein>
<sequence>MPQFSRRAVLMQLGASGLAALTPGAALAQNRYAELDTQPWSYLDGNEARFLASMADVLIPEDDFPSASQAGVVDFIDLQLAGPYGQGAGLYLEGPFGDGTPEQGWQADHTPASLIRTGIARLERDDTRLVDLDADEREEFVTRLSEGKDFDLGDVPAKTLFDEIWALVKEGYFADPIYGGNKGYAGWEMVGFPGAHAYYPDHVDKNAPFPAPPRGIAHVPGTRHSADTASALRGADTPKEEG</sequence>
<dbReference type="EMBL" id="WTUX01000019">
    <property type="protein sequence ID" value="MZR14526.1"/>
    <property type="molecule type" value="Genomic_DNA"/>
</dbReference>
<dbReference type="Proteomes" id="UP000467322">
    <property type="component" value="Unassembled WGS sequence"/>
</dbReference>
<dbReference type="PROSITE" id="PS51318">
    <property type="entry name" value="TAT"/>
    <property type="match status" value="1"/>
</dbReference>